<proteinExistence type="predicted"/>
<feature type="domain" description="GH29D-like beta-sandwich" evidence="2">
    <location>
        <begin position="225"/>
        <end position="287"/>
    </location>
</feature>
<name>A0AAE3VDW7_9BACT</name>
<dbReference type="InterPro" id="IPR059177">
    <property type="entry name" value="GH29D-like_dom"/>
</dbReference>
<dbReference type="RefSeq" id="WP_307259765.1">
    <property type="nucleotide sequence ID" value="NZ_JAUSVL010000001.1"/>
</dbReference>
<dbReference type="Proteomes" id="UP001238163">
    <property type="component" value="Unassembled WGS sequence"/>
</dbReference>
<feature type="chain" id="PRO_5042188585" description="GH29D-like beta-sandwich domain-containing protein" evidence="1">
    <location>
        <begin position="31"/>
        <end position="607"/>
    </location>
</feature>
<reference evidence="3" key="1">
    <citation type="submission" date="2023-07" db="EMBL/GenBank/DDBJ databases">
        <title>Genomic Encyclopedia of Type Strains, Phase IV (KMG-IV): sequencing the most valuable type-strain genomes for metagenomic binning, comparative biology and taxonomic classification.</title>
        <authorList>
            <person name="Goeker M."/>
        </authorList>
    </citation>
    <scope>NUCLEOTIDE SEQUENCE</scope>
    <source>
        <strain evidence="3">DSM 24202</strain>
    </source>
</reference>
<organism evidence="3 4">
    <name type="scientific">Oligosphaera ethanolica</name>
    <dbReference type="NCBI Taxonomy" id="760260"/>
    <lineage>
        <taxon>Bacteria</taxon>
        <taxon>Pseudomonadati</taxon>
        <taxon>Lentisphaerota</taxon>
        <taxon>Oligosphaeria</taxon>
        <taxon>Oligosphaerales</taxon>
        <taxon>Oligosphaeraceae</taxon>
        <taxon>Oligosphaera</taxon>
    </lineage>
</organism>
<feature type="signal peptide" evidence="1">
    <location>
        <begin position="1"/>
        <end position="30"/>
    </location>
</feature>
<evidence type="ECO:0000313" key="3">
    <source>
        <dbReference type="EMBL" id="MDQ0288439.1"/>
    </source>
</evidence>
<evidence type="ECO:0000259" key="2">
    <source>
        <dbReference type="Pfam" id="PF13290"/>
    </source>
</evidence>
<comment type="caution">
    <text evidence="3">The sequence shown here is derived from an EMBL/GenBank/DDBJ whole genome shotgun (WGS) entry which is preliminary data.</text>
</comment>
<dbReference type="Pfam" id="PF13290">
    <property type="entry name" value="CHB_HEX_C_1"/>
    <property type="match status" value="2"/>
</dbReference>
<sequence length="607" mass="65595">MNITAFFCSRSVFFLAFLAFSSLSRAGASASDVGRALDQPAGVTFSAAGGDWARKTGSVASVDLSGISTVNSDYLAAGAPDKANPRKESFFTASFQGSGFLSFRYKVSLDDLNWSELCLYDTDYVTGYLWSASGWWVKGEADLDENGKWDPLEDDEWWVDEEIYFNTDKYSRTITIALFGPTSVDYEKPVVDKEWDEVLYNKAWLDNFVWTPDVYNIFFQMNPSPGGTVTFADTLNVLCYSDYSNFVLYYTTDGSRPTSASPLYDPMKGIVISETAMVSVVIYENGQPINDTVYTGLYTKKAGTPQLNVVQQPYSGAAQLSFSSETVGAVFYYALGGAQPQVNADGTPGAGTFRGASYPLNGDTTISVMAVAPGAVNSEVVTRTFSKLAKPALTCLLDGHAYSEPPVFDQQATVTLAGPAGATIYYKLDDGAEQIYTAPLVLTASAYLTAQARREGMISSDTAMSRVIRAATQVIVPALASGGWQVFAVPGEISQSSSDAIIAARQPVAYDAQRRVYAKASRIRGGQAYWAFGVKPPISGIAMAPIEAIGGTIGKWQFTGAPSTGEFIVPNYFLAYRWDGQLRRFVKTDVIGAYGGLWLYIDGAGAR</sequence>
<dbReference type="AlphaFoldDB" id="A0AAE3VDW7"/>
<dbReference type="EMBL" id="JAUSVL010000001">
    <property type="protein sequence ID" value="MDQ0288439.1"/>
    <property type="molecule type" value="Genomic_DNA"/>
</dbReference>
<gene>
    <name evidence="3" type="ORF">J3R75_000546</name>
</gene>
<keyword evidence="4" id="KW-1185">Reference proteome</keyword>
<evidence type="ECO:0000256" key="1">
    <source>
        <dbReference type="SAM" id="SignalP"/>
    </source>
</evidence>
<accession>A0AAE3VDW7</accession>
<keyword evidence="1" id="KW-0732">Signal</keyword>
<feature type="domain" description="GH29D-like beta-sandwich" evidence="2">
    <location>
        <begin position="408"/>
        <end position="462"/>
    </location>
</feature>
<protein>
    <recommendedName>
        <fullName evidence="2">GH29D-like beta-sandwich domain-containing protein</fullName>
    </recommendedName>
</protein>
<evidence type="ECO:0000313" key="4">
    <source>
        <dbReference type="Proteomes" id="UP001238163"/>
    </source>
</evidence>